<organism evidence="3 4">
    <name type="scientific">Streptomyces plumbiresistens</name>
    <dbReference type="NCBI Taxonomy" id="511811"/>
    <lineage>
        <taxon>Bacteria</taxon>
        <taxon>Bacillati</taxon>
        <taxon>Actinomycetota</taxon>
        <taxon>Actinomycetes</taxon>
        <taxon>Kitasatosporales</taxon>
        <taxon>Streptomycetaceae</taxon>
        <taxon>Streptomyces</taxon>
    </lineage>
</organism>
<dbReference type="RefSeq" id="WP_345563250.1">
    <property type="nucleotide sequence ID" value="NZ_BAAAZX010000005.1"/>
</dbReference>
<evidence type="ECO:0000256" key="1">
    <source>
        <dbReference type="SAM" id="MobiDB-lite"/>
    </source>
</evidence>
<keyword evidence="2" id="KW-0812">Transmembrane</keyword>
<dbReference type="EMBL" id="BAAAZX010000005">
    <property type="protein sequence ID" value="GAA3990405.1"/>
    <property type="molecule type" value="Genomic_DNA"/>
</dbReference>
<feature type="region of interest" description="Disordered" evidence="1">
    <location>
        <begin position="1"/>
        <end position="32"/>
    </location>
</feature>
<evidence type="ECO:0000256" key="2">
    <source>
        <dbReference type="SAM" id="Phobius"/>
    </source>
</evidence>
<protein>
    <submittedName>
        <fullName evidence="3">Uncharacterized protein</fullName>
    </submittedName>
</protein>
<gene>
    <name evidence="3" type="ORF">GCM10022232_25570</name>
</gene>
<keyword evidence="4" id="KW-1185">Reference proteome</keyword>
<feature type="transmembrane region" description="Helical" evidence="2">
    <location>
        <begin position="108"/>
        <end position="129"/>
    </location>
</feature>
<proteinExistence type="predicted"/>
<sequence length="134" mass="13712">MTIFNRRGPEGQASGTSNSGVVNTGTMGNVQNQPEAVGSVQHQVSVGAGAGTAAEWTRTLRELDVALTRDQDGITDPERCRILLGLIRDQRVADEGGRLAARSMLGQLGVLCGGAPGVVSLVASALALLDTATG</sequence>
<dbReference type="Proteomes" id="UP001500456">
    <property type="component" value="Unassembled WGS sequence"/>
</dbReference>
<name>A0ABP7R0C3_9ACTN</name>
<comment type="caution">
    <text evidence="3">The sequence shown here is derived from an EMBL/GenBank/DDBJ whole genome shotgun (WGS) entry which is preliminary data.</text>
</comment>
<feature type="compositionally biased region" description="Polar residues" evidence="1">
    <location>
        <begin position="13"/>
        <end position="32"/>
    </location>
</feature>
<evidence type="ECO:0000313" key="4">
    <source>
        <dbReference type="Proteomes" id="UP001500456"/>
    </source>
</evidence>
<evidence type="ECO:0000313" key="3">
    <source>
        <dbReference type="EMBL" id="GAA3990405.1"/>
    </source>
</evidence>
<keyword evidence="2" id="KW-0472">Membrane</keyword>
<accession>A0ABP7R0C3</accession>
<keyword evidence="2" id="KW-1133">Transmembrane helix</keyword>
<reference evidence="4" key="1">
    <citation type="journal article" date="2019" name="Int. J. Syst. Evol. Microbiol.">
        <title>The Global Catalogue of Microorganisms (GCM) 10K type strain sequencing project: providing services to taxonomists for standard genome sequencing and annotation.</title>
        <authorList>
            <consortium name="The Broad Institute Genomics Platform"/>
            <consortium name="The Broad Institute Genome Sequencing Center for Infectious Disease"/>
            <person name="Wu L."/>
            <person name="Ma J."/>
        </authorList>
    </citation>
    <scope>NUCLEOTIDE SEQUENCE [LARGE SCALE GENOMIC DNA]</scope>
    <source>
        <strain evidence="4">JCM 16924</strain>
    </source>
</reference>